<reference evidence="1" key="1">
    <citation type="journal article" date="2014" name="Front. Microbiol.">
        <title>Extracellular enzyme production and cheating in Pseudomonas fluorescens depend on diffusion rates.</title>
        <authorList>
            <person name="Allison S.D."/>
            <person name="Lu Y."/>
            <person name="Kent A.G."/>
            <person name="Martiny A.C."/>
        </authorList>
    </citation>
    <scope>NUCLEOTIDE SEQUENCE</scope>
    <source>
        <strain evidence="1">ON2</strain>
    </source>
</reference>
<name>A0A060AEU8_PSEFL</name>
<accession>A0A060AEU8</accession>
<dbReference type="AlphaFoldDB" id="A0A060AEU8"/>
<protein>
    <submittedName>
        <fullName evidence="1">Uncharacterized protein</fullName>
    </submittedName>
</protein>
<evidence type="ECO:0000313" key="1">
    <source>
        <dbReference type="EMBL" id="AIA61573.1"/>
    </source>
</evidence>
<dbReference type="EMBL" id="KJ540107">
    <property type="protein sequence ID" value="AIA61573.1"/>
    <property type="molecule type" value="Genomic_DNA"/>
</dbReference>
<organism evidence="1">
    <name type="scientific">Pseudomonas fluorescens</name>
    <dbReference type="NCBI Taxonomy" id="294"/>
    <lineage>
        <taxon>Bacteria</taxon>
        <taxon>Pseudomonadati</taxon>
        <taxon>Pseudomonadota</taxon>
        <taxon>Gammaproteobacteria</taxon>
        <taxon>Pseudomonadales</taxon>
        <taxon>Pseudomonadaceae</taxon>
        <taxon>Pseudomonas</taxon>
    </lineage>
</organism>
<sequence>MKCHEILLLNEGNGVDVDRDKCRSGCVRGKRWNGRADYHT</sequence>
<proteinExistence type="predicted"/>